<gene>
    <name evidence="8 10" type="primary">tpiA</name>
    <name evidence="10" type="ORF">RZS28_16860</name>
</gene>
<dbReference type="PANTHER" id="PTHR21139:SF42">
    <property type="entry name" value="TRIOSEPHOSPHATE ISOMERASE"/>
    <property type="match status" value="1"/>
</dbReference>
<dbReference type="PROSITE" id="PS00171">
    <property type="entry name" value="TIM_1"/>
    <property type="match status" value="1"/>
</dbReference>
<keyword evidence="11" id="KW-1185">Reference proteome</keyword>
<comment type="similarity">
    <text evidence="3 8 9">Belongs to the triosephosphate isomerase family.</text>
</comment>
<comment type="subunit">
    <text evidence="8 9">Homodimer.</text>
</comment>
<comment type="catalytic activity">
    <reaction evidence="8 9">
        <text>D-glyceraldehyde 3-phosphate = dihydroxyacetone phosphate</text>
        <dbReference type="Rhea" id="RHEA:18585"/>
        <dbReference type="ChEBI" id="CHEBI:57642"/>
        <dbReference type="ChEBI" id="CHEBI:59776"/>
        <dbReference type="EC" id="5.3.1.1"/>
    </reaction>
</comment>
<dbReference type="SUPFAM" id="SSF51351">
    <property type="entry name" value="Triosephosphate isomerase (TIM)"/>
    <property type="match status" value="1"/>
</dbReference>
<comment type="subcellular location">
    <subcellularLocation>
        <location evidence="8 9">Cytoplasm</location>
    </subcellularLocation>
</comment>
<keyword evidence="7 8" id="KW-0413">Isomerase</keyword>
<dbReference type="PROSITE" id="PS51440">
    <property type="entry name" value="TIM_2"/>
    <property type="match status" value="1"/>
</dbReference>
<comment type="catalytic activity">
    <reaction evidence="1">
        <text>L-erythrulose 1-phosphate = D-erythrulose 4-phosphate</text>
        <dbReference type="Rhea" id="RHEA:49588"/>
        <dbReference type="ChEBI" id="CHEBI:58002"/>
        <dbReference type="ChEBI" id="CHEBI:90796"/>
        <dbReference type="EC" id="5.3.1.33"/>
    </reaction>
</comment>
<evidence type="ECO:0000256" key="2">
    <source>
        <dbReference type="ARBA" id="ARBA00004939"/>
    </source>
</evidence>
<evidence type="ECO:0000256" key="3">
    <source>
        <dbReference type="ARBA" id="ARBA00007422"/>
    </source>
</evidence>
<feature type="binding site" evidence="8">
    <location>
        <position position="180"/>
    </location>
    <ligand>
        <name>substrate</name>
    </ligand>
</feature>
<evidence type="ECO:0000256" key="5">
    <source>
        <dbReference type="ARBA" id="ARBA00022490"/>
    </source>
</evidence>
<evidence type="ECO:0000256" key="8">
    <source>
        <dbReference type="HAMAP-Rule" id="MF_00147"/>
    </source>
</evidence>
<dbReference type="InterPro" id="IPR035990">
    <property type="entry name" value="TIM_sf"/>
</dbReference>
<dbReference type="EC" id="5.3.1.1" evidence="8 9"/>
<evidence type="ECO:0000256" key="7">
    <source>
        <dbReference type="ARBA" id="ARBA00023235"/>
    </source>
</evidence>
<dbReference type="InterPro" id="IPR022896">
    <property type="entry name" value="TrioseP_Isoase_bac/euk"/>
</dbReference>
<sequence>MPDRQVSPRLRPLVAGNWKMHGLREALPEIAKTCAAAAGGGAGEAELVICPPATLIMAAAAICEGSPVAIGGQDCHSAPSGPFTGDISAEMLKDAGASYVILGHSERRSGHNEGDESVREKACAAFRAGLTAIVCVGETKAEREAGEALPTVGAQLTGSIPNSSASEGLVIAYEPVWAIGTGLTPTPHDIAEMHRFIRARINDHLPGQGDKIRILYGGSVKPDNAAELMAVDDVDGFLVGGGSLTFKDFMAIAGVYRQAAKAG</sequence>
<evidence type="ECO:0000256" key="4">
    <source>
        <dbReference type="ARBA" id="ARBA00022432"/>
    </source>
</evidence>
<dbReference type="NCBIfam" id="TIGR00419">
    <property type="entry name" value="tim"/>
    <property type="match status" value="1"/>
</dbReference>
<evidence type="ECO:0000313" key="11">
    <source>
        <dbReference type="Proteomes" id="UP001626536"/>
    </source>
</evidence>
<evidence type="ECO:0000256" key="6">
    <source>
        <dbReference type="ARBA" id="ARBA00023152"/>
    </source>
</evidence>
<dbReference type="CDD" id="cd00311">
    <property type="entry name" value="TIM"/>
    <property type="match status" value="1"/>
</dbReference>
<feature type="binding site" evidence="8">
    <location>
        <begin position="240"/>
        <end position="241"/>
    </location>
    <ligand>
        <name>substrate</name>
    </ligand>
</feature>
<dbReference type="InterPro" id="IPR020861">
    <property type="entry name" value="Triosephosphate_isomerase_AS"/>
</dbReference>
<dbReference type="Proteomes" id="UP001626536">
    <property type="component" value="Chromosome"/>
</dbReference>
<name>A0ABZ0HQJ5_9HYPH</name>
<dbReference type="InterPro" id="IPR013785">
    <property type="entry name" value="Aldolase_TIM"/>
</dbReference>
<evidence type="ECO:0000313" key="10">
    <source>
        <dbReference type="EMBL" id="WOJ89443.1"/>
    </source>
</evidence>
<dbReference type="RefSeq" id="WP_407338884.1">
    <property type="nucleotide sequence ID" value="NZ_CP136862.1"/>
</dbReference>
<proteinExistence type="inferred from homology"/>
<dbReference type="Pfam" id="PF00121">
    <property type="entry name" value="TIM"/>
    <property type="match status" value="1"/>
</dbReference>
<feature type="active site" description="Proton acceptor" evidence="8">
    <location>
        <position position="174"/>
    </location>
</feature>
<dbReference type="Gene3D" id="3.20.20.70">
    <property type="entry name" value="Aldolase class I"/>
    <property type="match status" value="1"/>
</dbReference>
<dbReference type="HAMAP" id="MF_00147_B">
    <property type="entry name" value="TIM_B"/>
    <property type="match status" value="1"/>
</dbReference>
<comment type="function">
    <text evidence="8">Involved in the gluconeogenesis. Catalyzes stereospecifically the conversion of dihydroxyacetone phosphate (DHAP) to D-glyceraldehyde-3-phosphate (G3P).</text>
</comment>
<dbReference type="EMBL" id="CP136862">
    <property type="protein sequence ID" value="WOJ89443.1"/>
    <property type="molecule type" value="Genomic_DNA"/>
</dbReference>
<dbReference type="PANTHER" id="PTHR21139">
    <property type="entry name" value="TRIOSEPHOSPHATE ISOMERASE"/>
    <property type="match status" value="1"/>
</dbReference>
<feature type="active site" description="Electrophile" evidence="8">
    <location>
        <position position="104"/>
    </location>
</feature>
<organism evidence="10 11">
    <name type="scientific">Methylocapsa polymorpha</name>
    <dbReference type="NCBI Taxonomy" id="3080828"/>
    <lineage>
        <taxon>Bacteria</taxon>
        <taxon>Pseudomonadati</taxon>
        <taxon>Pseudomonadota</taxon>
        <taxon>Alphaproteobacteria</taxon>
        <taxon>Hyphomicrobiales</taxon>
        <taxon>Beijerinckiaceae</taxon>
        <taxon>Methylocapsa</taxon>
    </lineage>
</organism>
<reference evidence="10 11" key="1">
    <citation type="submission" date="2023-10" db="EMBL/GenBank/DDBJ databases">
        <title>Novel methanotroph of the genus Methylocapsa from a subarctic wetland.</title>
        <authorList>
            <person name="Belova S.E."/>
            <person name="Oshkin I.Y."/>
            <person name="Miroshnikov K."/>
            <person name="Dedysh S.N."/>
        </authorList>
    </citation>
    <scope>NUCLEOTIDE SEQUENCE [LARGE SCALE GENOMIC DNA]</scope>
    <source>
        <strain evidence="10 11">RX1</strain>
    </source>
</reference>
<accession>A0ABZ0HQJ5</accession>
<dbReference type="GO" id="GO:0004807">
    <property type="term" value="F:triose-phosphate isomerase activity"/>
    <property type="evidence" value="ECO:0007669"/>
    <property type="project" value="UniProtKB-EC"/>
</dbReference>
<comment type="pathway">
    <text evidence="8 9">Carbohydrate biosynthesis; gluconeogenesis.</text>
</comment>
<keyword evidence="4 8" id="KW-0312">Gluconeogenesis</keyword>
<protein>
    <recommendedName>
        <fullName evidence="8 9">Triosephosphate isomerase</fullName>
        <shortName evidence="8">TIM</shortName>
        <shortName evidence="8">TPI</shortName>
        <ecNumber evidence="8 9">5.3.1.1</ecNumber>
    </recommendedName>
    <alternativeName>
        <fullName evidence="8">Triose-phosphate isomerase</fullName>
    </alternativeName>
</protein>
<comment type="pathway">
    <text evidence="2">Carbohydrate metabolism; erythritol degradation.</text>
</comment>
<keyword evidence="5 8" id="KW-0963">Cytoplasm</keyword>
<keyword evidence="6 8" id="KW-0324">Glycolysis</keyword>
<evidence type="ECO:0000256" key="1">
    <source>
        <dbReference type="ARBA" id="ARBA00000148"/>
    </source>
</evidence>
<dbReference type="InterPro" id="IPR000652">
    <property type="entry name" value="Triosephosphate_isomerase"/>
</dbReference>
<comment type="pathway">
    <text evidence="8 9">Carbohydrate degradation; glycolysis; D-glyceraldehyde 3-phosphate from glycerone phosphate: step 1/1.</text>
</comment>
<feature type="binding site" evidence="8">
    <location>
        <begin position="17"/>
        <end position="19"/>
    </location>
    <ligand>
        <name>substrate</name>
    </ligand>
</feature>
<feature type="binding site" evidence="8">
    <location>
        <position position="219"/>
    </location>
    <ligand>
        <name>substrate</name>
    </ligand>
</feature>
<evidence type="ECO:0000256" key="9">
    <source>
        <dbReference type="RuleBase" id="RU363013"/>
    </source>
</evidence>